<name>A0A383A7Y8_9ZZZZ</name>
<organism evidence="1">
    <name type="scientific">marine metagenome</name>
    <dbReference type="NCBI Taxonomy" id="408172"/>
    <lineage>
        <taxon>unclassified sequences</taxon>
        <taxon>metagenomes</taxon>
        <taxon>ecological metagenomes</taxon>
    </lineage>
</organism>
<dbReference type="AlphaFoldDB" id="A0A383A7Y8"/>
<dbReference type="EMBL" id="UINC01189825">
    <property type="protein sequence ID" value="SVE03689.1"/>
    <property type="molecule type" value="Genomic_DNA"/>
</dbReference>
<evidence type="ECO:0000313" key="1">
    <source>
        <dbReference type="EMBL" id="SVE03689.1"/>
    </source>
</evidence>
<proteinExistence type="predicted"/>
<protein>
    <submittedName>
        <fullName evidence="1">Uncharacterized protein</fullName>
    </submittedName>
</protein>
<reference evidence="1" key="1">
    <citation type="submission" date="2018-05" db="EMBL/GenBank/DDBJ databases">
        <authorList>
            <person name="Lanie J.A."/>
            <person name="Ng W.-L."/>
            <person name="Kazmierczak K.M."/>
            <person name="Andrzejewski T.M."/>
            <person name="Davidsen T.M."/>
            <person name="Wayne K.J."/>
            <person name="Tettelin H."/>
            <person name="Glass J.I."/>
            <person name="Rusch D."/>
            <person name="Podicherti R."/>
            <person name="Tsui H.-C.T."/>
            <person name="Winkler M.E."/>
        </authorList>
    </citation>
    <scope>NUCLEOTIDE SEQUENCE</scope>
</reference>
<accession>A0A383A7Y8</accession>
<gene>
    <name evidence="1" type="ORF">METZ01_LOCUS456543</name>
</gene>
<sequence>MGTKDCFSQKFGIFARKNIATARKGKAREPQTKVFLSAAHAALFLQLLPESNFSHYLTKLGSFIR</sequence>